<dbReference type="Pfam" id="PF13412">
    <property type="entry name" value="HTH_24"/>
    <property type="match status" value="1"/>
</dbReference>
<sequence length="128" mass="14808">MSDKDKEFIRLQLLKLLAENPQRSQRELSKLMGIALGRVNYCLSGLIDKGYIKLGNFRNSENRILYVYHLTPAGLDAKLKLTFQFLKRRLEEYTRIKIQIQELATDLADNAPELLKDMDTKGLFDSSE</sequence>
<evidence type="ECO:0000313" key="1">
    <source>
        <dbReference type="EMBL" id="NWH06838.1"/>
    </source>
</evidence>
<accession>A0A850TDE2</accession>
<dbReference type="EMBL" id="JACADJ010000123">
    <property type="protein sequence ID" value="NWH06838.1"/>
    <property type="molecule type" value="Genomic_DNA"/>
</dbReference>
<dbReference type="SUPFAM" id="SSF46785">
    <property type="entry name" value="Winged helix' DNA-binding domain"/>
    <property type="match status" value="1"/>
</dbReference>
<reference evidence="1 2" key="1">
    <citation type="submission" date="2020-06" db="EMBL/GenBank/DDBJ databases">
        <title>High-quality draft genome of sulfate reducer Desulfobacter latus type strain AcrS2 isolated from marine sediment.</title>
        <authorList>
            <person name="Hoppe M."/>
            <person name="Larsen C.K."/>
            <person name="Marshall I.P.G."/>
            <person name="Schramm A."/>
            <person name="Marietou A.G."/>
        </authorList>
    </citation>
    <scope>NUCLEOTIDE SEQUENCE [LARGE SCALE GENOMIC DNA]</scope>
    <source>
        <strain evidence="1 2">AcRS2</strain>
    </source>
</reference>
<keyword evidence="2" id="KW-1185">Reference proteome</keyword>
<dbReference type="InterPro" id="IPR036390">
    <property type="entry name" value="WH_DNA-bd_sf"/>
</dbReference>
<comment type="caution">
    <text evidence="1">The sequence shown here is derived from an EMBL/GenBank/DDBJ whole genome shotgun (WGS) entry which is preliminary data.</text>
</comment>
<protein>
    <submittedName>
        <fullName evidence="1">MarR family EPS-associated transcriptional regulator</fullName>
    </submittedName>
</protein>
<organism evidence="1 2">
    <name type="scientific">Desulfobacter latus</name>
    <dbReference type="NCBI Taxonomy" id="2292"/>
    <lineage>
        <taxon>Bacteria</taxon>
        <taxon>Pseudomonadati</taxon>
        <taxon>Thermodesulfobacteriota</taxon>
        <taxon>Desulfobacteria</taxon>
        <taxon>Desulfobacterales</taxon>
        <taxon>Desulfobacteraceae</taxon>
        <taxon>Desulfobacter</taxon>
    </lineage>
</organism>
<evidence type="ECO:0000313" key="2">
    <source>
        <dbReference type="Proteomes" id="UP000553343"/>
    </source>
</evidence>
<name>A0A850TDE2_9BACT</name>
<proteinExistence type="predicted"/>
<dbReference type="NCBIfam" id="TIGR04176">
    <property type="entry name" value="MarR_EPS"/>
    <property type="match status" value="1"/>
</dbReference>
<dbReference type="AlphaFoldDB" id="A0A850TDE2"/>
<dbReference type="Gene3D" id="1.10.10.10">
    <property type="entry name" value="Winged helix-like DNA-binding domain superfamily/Winged helix DNA-binding domain"/>
    <property type="match status" value="1"/>
</dbReference>
<dbReference type="InterPro" id="IPR036388">
    <property type="entry name" value="WH-like_DNA-bd_sf"/>
</dbReference>
<gene>
    <name evidence="1" type="ORF">HXW94_17955</name>
</gene>
<dbReference type="RefSeq" id="WP_178368288.1">
    <property type="nucleotide sequence ID" value="NZ_JACADJ010000123.1"/>
</dbReference>
<dbReference type="InterPro" id="IPR026433">
    <property type="entry name" value="MarR_EPS"/>
</dbReference>
<dbReference type="Proteomes" id="UP000553343">
    <property type="component" value="Unassembled WGS sequence"/>
</dbReference>